<evidence type="ECO:0000313" key="3">
    <source>
        <dbReference type="Proteomes" id="UP000031952"/>
    </source>
</evidence>
<dbReference type="PANTHER" id="PTHR40516">
    <property type="entry name" value="ANTITOXIN CHPS-RELATED"/>
    <property type="match status" value="1"/>
</dbReference>
<dbReference type="InterPro" id="IPR007159">
    <property type="entry name" value="SpoVT-AbrB_dom"/>
</dbReference>
<protein>
    <submittedName>
        <fullName evidence="2">MazF family transcriptional regulator</fullName>
    </submittedName>
</protein>
<dbReference type="InterPro" id="IPR037914">
    <property type="entry name" value="SpoVT-AbrB_sf"/>
</dbReference>
<dbReference type="Gene3D" id="2.10.260.10">
    <property type="match status" value="1"/>
</dbReference>
<feature type="domain" description="SpoVT-AbrB" evidence="1">
    <location>
        <begin position="6"/>
        <end position="51"/>
    </location>
</feature>
<name>A0A0C2QXP2_9RICK</name>
<dbReference type="EMBL" id="JWSW01000037">
    <property type="protein sequence ID" value="KIJ88609.1"/>
    <property type="molecule type" value="Genomic_DNA"/>
</dbReference>
<reference evidence="2 3" key="1">
    <citation type="submission" date="2014-12" db="EMBL/GenBank/DDBJ databases">
        <title>Whole genome sequence of Candidatus Rickettsia asemboensis strain NMRCii isolated from cat fleas in west Kenya.</title>
        <authorList>
            <person name="Jima D."/>
            <person name="Luce-Fedrow A."/>
            <person name="Yang Y."/>
            <person name="Maina A.N."/>
            <person name="Snesrud E.C."/>
            <person name="Jarman R.G."/>
            <person name="Richards A.L."/>
            <person name="Hang J."/>
        </authorList>
    </citation>
    <scope>NUCLEOTIDE SEQUENCE [LARGE SCALE GENOMIC DNA]</scope>
    <source>
        <strain evidence="2 3">NMRCii</strain>
    </source>
</reference>
<dbReference type="RefSeq" id="WP_041078961.1">
    <property type="nucleotide sequence ID" value="NZ_CP116496.1"/>
</dbReference>
<dbReference type="GO" id="GO:0003677">
    <property type="term" value="F:DNA binding"/>
    <property type="evidence" value="ECO:0007669"/>
    <property type="project" value="InterPro"/>
</dbReference>
<evidence type="ECO:0000259" key="1">
    <source>
        <dbReference type="SMART" id="SM00966"/>
    </source>
</evidence>
<comment type="caution">
    <text evidence="2">The sequence shown here is derived from an EMBL/GenBank/DDBJ whole genome shotgun (WGS) entry which is preliminary data.</text>
</comment>
<dbReference type="PANTHER" id="PTHR40516:SF1">
    <property type="entry name" value="ANTITOXIN CHPS-RELATED"/>
    <property type="match status" value="1"/>
</dbReference>
<gene>
    <name evidence="2" type="ORF">SB78_04705</name>
</gene>
<evidence type="ECO:0000313" key="2">
    <source>
        <dbReference type="EMBL" id="KIJ88609.1"/>
    </source>
</evidence>
<dbReference type="SMART" id="SM00966">
    <property type="entry name" value="SpoVT_AbrB"/>
    <property type="match status" value="1"/>
</dbReference>
<dbReference type="GO" id="GO:0097351">
    <property type="term" value="F:toxin sequestering activity"/>
    <property type="evidence" value="ECO:0007669"/>
    <property type="project" value="InterPro"/>
</dbReference>
<dbReference type="InterPro" id="IPR039052">
    <property type="entry name" value="Antitox_PemI-like"/>
</dbReference>
<proteinExistence type="predicted"/>
<dbReference type="SUPFAM" id="SSF89447">
    <property type="entry name" value="AbrB/MazE/MraZ-like"/>
    <property type="match status" value="1"/>
</dbReference>
<dbReference type="AlphaFoldDB" id="A0A0C2QXP2"/>
<dbReference type="Pfam" id="PF04014">
    <property type="entry name" value="MazE_antitoxin"/>
    <property type="match status" value="1"/>
</dbReference>
<keyword evidence="3" id="KW-1185">Reference proteome</keyword>
<dbReference type="Proteomes" id="UP000031952">
    <property type="component" value="Unassembled WGS sequence"/>
</dbReference>
<sequence>MQSQIKKWGNSLGIRIPKHLAGKLHVSEGTLVNLKLVNNSLIISTEKSELDTLLDNITDSNRHHELLSNDKTKGNETW</sequence>
<organism evidence="2 3">
    <name type="scientific">Rickettsia asembonensis</name>
    <dbReference type="NCBI Taxonomy" id="1068590"/>
    <lineage>
        <taxon>Bacteria</taxon>
        <taxon>Pseudomonadati</taxon>
        <taxon>Pseudomonadota</taxon>
        <taxon>Alphaproteobacteria</taxon>
        <taxon>Rickettsiales</taxon>
        <taxon>Rickettsiaceae</taxon>
        <taxon>Rickettsieae</taxon>
        <taxon>Rickettsia</taxon>
        <taxon>spotted fever group</taxon>
    </lineage>
</organism>
<accession>A0A0C2QXP2</accession>